<dbReference type="GO" id="GO:0009116">
    <property type="term" value="P:nucleoside metabolic process"/>
    <property type="evidence" value="ECO:0007669"/>
    <property type="project" value="InterPro"/>
</dbReference>
<dbReference type="EnsemblFungi" id="MAPG_02639T0">
    <property type="protein sequence ID" value="MAPG_02639T0"/>
    <property type="gene ID" value="MAPG_02639"/>
</dbReference>
<dbReference type="VEuPathDB" id="FungiDB:MAPG_02639"/>
<dbReference type="STRING" id="644358.A0A0C4DRX1"/>
<reference evidence="4" key="5">
    <citation type="submission" date="2015-06" db="UniProtKB">
        <authorList>
            <consortium name="EnsemblFungi"/>
        </authorList>
    </citation>
    <scope>IDENTIFICATION</scope>
    <source>
        <strain evidence="4">ATCC 64411</strain>
    </source>
</reference>
<proteinExistence type="predicted"/>
<evidence type="ECO:0000313" key="5">
    <source>
        <dbReference type="Proteomes" id="UP000011715"/>
    </source>
</evidence>
<dbReference type="GO" id="GO:0003824">
    <property type="term" value="F:catalytic activity"/>
    <property type="evidence" value="ECO:0007669"/>
    <property type="project" value="InterPro"/>
</dbReference>
<feature type="region of interest" description="Disordered" evidence="1">
    <location>
        <begin position="1124"/>
        <end position="1161"/>
    </location>
</feature>
<dbReference type="Proteomes" id="UP000011715">
    <property type="component" value="Unassembled WGS sequence"/>
</dbReference>
<dbReference type="PANTHER" id="PTHR46082:SF6">
    <property type="entry name" value="AAA+ ATPASE DOMAIN-CONTAINING PROTEIN-RELATED"/>
    <property type="match status" value="1"/>
</dbReference>
<name>A0A0C4DRX1_MAGP6</name>
<organism evidence="4 5">
    <name type="scientific">Magnaporthiopsis poae (strain ATCC 64411 / 73-15)</name>
    <name type="common">Kentucky bluegrass fungus</name>
    <name type="synonym">Magnaporthe poae</name>
    <dbReference type="NCBI Taxonomy" id="644358"/>
    <lineage>
        <taxon>Eukaryota</taxon>
        <taxon>Fungi</taxon>
        <taxon>Dikarya</taxon>
        <taxon>Ascomycota</taxon>
        <taxon>Pezizomycotina</taxon>
        <taxon>Sordariomycetes</taxon>
        <taxon>Sordariomycetidae</taxon>
        <taxon>Magnaporthales</taxon>
        <taxon>Magnaporthaceae</taxon>
        <taxon>Magnaporthiopsis</taxon>
    </lineage>
</organism>
<evidence type="ECO:0000256" key="1">
    <source>
        <dbReference type="SAM" id="MobiDB-lite"/>
    </source>
</evidence>
<gene>
    <name evidence="3" type="ORF">MAPG_02639</name>
</gene>
<dbReference type="InterPro" id="IPR053137">
    <property type="entry name" value="NLR-like"/>
</dbReference>
<evidence type="ECO:0000259" key="2">
    <source>
        <dbReference type="Pfam" id="PF01048"/>
    </source>
</evidence>
<dbReference type="eggNOG" id="KOG2029">
    <property type="taxonomic scope" value="Eukaryota"/>
</dbReference>
<dbReference type="SUPFAM" id="SSF53167">
    <property type="entry name" value="Purine and uridine phosphorylases"/>
    <property type="match status" value="1"/>
</dbReference>
<feature type="region of interest" description="Disordered" evidence="1">
    <location>
        <begin position="339"/>
        <end position="363"/>
    </location>
</feature>
<reference evidence="4" key="4">
    <citation type="journal article" date="2015" name="G3 (Bethesda)">
        <title>Genome sequences of three phytopathogenic species of the Magnaporthaceae family of fungi.</title>
        <authorList>
            <person name="Okagaki L.H."/>
            <person name="Nunes C.C."/>
            <person name="Sailsbery J."/>
            <person name="Clay B."/>
            <person name="Brown D."/>
            <person name="John T."/>
            <person name="Oh Y."/>
            <person name="Young N."/>
            <person name="Fitzgerald M."/>
            <person name="Haas B.J."/>
            <person name="Zeng Q."/>
            <person name="Young S."/>
            <person name="Adiconis X."/>
            <person name="Fan L."/>
            <person name="Levin J.Z."/>
            <person name="Mitchell T.K."/>
            <person name="Okubara P.A."/>
            <person name="Farman M.L."/>
            <person name="Kohn L.M."/>
            <person name="Birren B."/>
            <person name="Ma L.-J."/>
            <person name="Dean R.A."/>
        </authorList>
    </citation>
    <scope>NUCLEOTIDE SEQUENCE</scope>
    <source>
        <strain evidence="4">ATCC 64411 / 73-15</strain>
    </source>
</reference>
<dbReference type="PANTHER" id="PTHR46082">
    <property type="entry name" value="ATP/GTP-BINDING PROTEIN-RELATED"/>
    <property type="match status" value="1"/>
</dbReference>
<evidence type="ECO:0000313" key="4">
    <source>
        <dbReference type="EnsemblFungi" id="MAPG_02639T0"/>
    </source>
</evidence>
<accession>A0A0C4DRX1</accession>
<dbReference type="Gene3D" id="3.40.50.1580">
    <property type="entry name" value="Nucleoside phosphorylase domain"/>
    <property type="match status" value="1"/>
</dbReference>
<reference evidence="3" key="1">
    <citation type="submission" date="2010-05" db="EMBL/GenBank/DDBJ databases">
        <title>The Genome Sequence of Magnaporthe poae strain ATCC 64411.</title>
        <authorList>
            <consortium name="The Broad Institute Genome Sequencing Platform"/>
            <consortium name="Broad Institute Genome Sequencing Center for Infectious Disease"/>
            <person name="Ma L.-J."/>
            <person name="Dead R."/>
            <person name="Young S."/>
            <person name="Zeng Q."/>
            <person name="Koehrsen M."/>
            <person name="Alvarado L."/>
            <person name="Berlin A."/>
            <person name="Chapman S.B."/>
            <person name="Chen Z."/>
            <person name="Freedman E."/>
            <person name="Gellesch M."/>
            <person name="Goldberg J."/>
            <person name="Griggs A."/>
            <person name="Gujja S."/>
            <person name="Heilman E.R."/>
            <person name="Heiman D."/>
            <person name="Hepburn T."/>
            <person name="Howarth C."/>
            <person name="Jen D."/>
            <person name="Larson L."/>
            <person name="Mehta T."/>
            <person name="Neiman D."/>
            <person name="Pearson M."/>
            <person name="Roberts A."/>
            <person name="Saif S."/>
            <person name="Shea T."/>
            <person name="Shenoy N."/>
            <person name="Sisk P."/>
            <person name="Stolte C."/>
            <person name="Sykes S."/>
            <person name="Walk T."/>
            <person name="White J."/>
            <person name="Yandava C."/>
            <person name="Haas B."/>
            <person name="Nusbaum C."/>
            <person name="Birren B."/>
        </authorList>
    </citation>
    <scope>NUCLEOTIDE SEQUENCE</scope>
    <source>
        <strain evidence="3">ATCC 64411</strain>
    </source>
</reference>
<sequence length="1161" mass="125896">MLPPTDRNGFNIAIICALRFESDAVSLLFDDIYEKEYGKETGDTNTYTTGRIGNHAVVLLLLPNMGMQASAAGAKSLHSSYTNIKLAMLVGICGGLPQIRGRDAFLGDVVVSTSILSYLVGKKYPAEFVVETTKSTLTQSDVDVRGLLELLGPQGSLDHLQGQARAELVALQAAALEKKRNTNYSTPPDAADIMFPAEYGHIHYKEACDDCHADPPRPCEGASKLSCQDAGCETSRWASKRNRHPAELVPRVFMGKMACGNTVMKSGTQRDEVAKKYGVIAFEVEGAEVRQGVPFIVVKGICDYADGHKNKEWQNFAAATAASVAAAILDSYEVPGGAMEGVSEGRGPNSGGRNSDKVDSRGVTSIDNISHDTAHDVLGGISRGTQYLGTNIHPKKPKSSGDEMGGFQESCGVAGDLHTWAIDALGSGGDRRRQFGLPRAMFDIDFGEFIAVMNNEYPHDQKIRKVLTLTGAPDDAFANSAKRYAKFMWGSRGPDILDLIESLAAIVDCPARSSLDVPDLGVPALGLPSFYCSEGTIQPVERECGNGMVRAWVGGTPKFIADAALQFAWVMSAFRRPYRRASAKGQDEPVLAISAPEVRYGGREDGEVTSTHHFVFRLQDLKPCPEDTASGCWHDIFCTYVLARGFPIPARPAGLRGAELPFALMTTLSAVDYSLPFLNGFVLKGRRAALVPPLGPIGEPGLSVEDKTGSPSGRCIQWHLVLAKDGDLTMDHVYKQVTGNEPPTAELFTPSRTGPAVSDKSDQEAETLLSGDGASEGQEGQDLDPDHFPNEGSLASTKNRHFLGLYRSANVHIGTRDSLGHFLQSPEAQHMPKHMRLTWAGTLNMGVGFSLLGLISLSLSTTTQLNRAGDGSNVIKPLVDRAEDACTRLAILYDTNRKTGWLLSEAAVVLHLMQDRIQKNRCAYPPPYAFPDGPLNNLESISRALQVFVDHSARNGNLFKYFDDRCCQMRETVYTPGGFPLSFHSFTSSKYLTGISFCELAAMKDCGTMRVPVSSTSGQWVRMLHANRRSPSKQVLVFFCGHIDNGHMPIRRGPGIETCSTWNVAPGDRSYLVAMASCVHGLLDNNHQTLVSDNPRYYWGPSQHPFTCVGGVGSFCDRLQRLTRQEPNPPWNPREIPGEGAVVFGEPDGTNIPACQQVPAA</sequence>
<feature type="region of interest" description="Disordered" evidence="1">
    <location>
        <begin position="740"/>
        <end position="794"/>
    </location>
</feature>
<feature type="domain" description="Nucleoside phosphorylase" evidence="2">
    <location>
        <begin position="12"/>
        <end position="124"/>
    </location>
</feature>
<keyword evidence="5" id="KW-1185">Reference proteome</keyword>
<dbReference type="OrthoDB" id="20872at2759"/>
<dbReference type="InterPro" id="IPR000845">
    <property type="entry name" value="Nucleoside_phosphorylase_d"/>
</dbReference>
<dbReference type="AlphaFoldDB" id="A0A0C4DRX1"/>
<protein>
    <recommendedName>
        <fullName evidence="2">Nucleoside phosphorylase domain-containing protein</fullName>
    </recommendedName>
</protein>
<evidence type="ECO:0000313" key="3">
    <source>
        <dbReference type="EMBL" id="KLU83586.1"/>
    </source>
</evidence>
<dbReference type="Pfam" id="PF01048">
    <property type="entry name" value="PNP_UDP_1"/>
    <property type="match status" value="1"/>
</dbReference>
<reference evidence="5" key="2">
    <citation type="submission" date="2010-05" db="EMBL/GenBank/DDBJ databases">
        <title>The genome sequence of Magnaporthe poae strain ATCC 64411.</title>
        <authorList>
            <person name="Ma L.-J."/>
            <person name="Dead R."/>
            <person name="Young S."/>
            <person name="Zeng Q."/>
            <person name="Koehrsen M."/>
            <person name="Alvarado L."/>
            <person name="Berlin A."/>
            <person name="Chapman S.B."/>
            <person name="Chen Z."/>
            <person name="Freedman E."/>
            <person name="Gellesch M."/>
            <person name="Goldberg J."/>
            <person name="Griggs A."/>
            <person name="Gujja S."/>
            <person name="Heilman E.R."/>
            <person name="Heiman D."/>
            <person name="Hepburn T."/>
            <person name="Howarth C."/>
            <person name="Jen D."/>
            <person name="Larson L."/>
            <person name="Mehta T."/>
            <person name="Neiman D."/>
            <person name="Pearson M."/>
            <person name="Roberts A."/>
            <person name="Saif S."/>
            <person name="Shea T."/>
            <person name="Shenoy N."/>
            <person name="Sisk P."/>
            <person name="Stolte C."/>
            <person name="Sykes S."/>
            <person name="Walk T."/>
            <person name="White J."/>
            <person name="Yandava C."/>
            <person name="Haas B."/>
            <person name="Nusbaum C."/>
            <person name="Birren B."/>
        </authorList>
    </citation>
    <scope>NUCLEOTIDE SEQUENCE [LARGE SCALE GENOMIC DNA]</scope>
    <source>
        <strain evidence="5">ATCC 64411 / 73-15</strain>
    </source>
</reference>
<reference evidence="3" key="3">
    <citation type="submission" date="2011-03" db="EMBL/GenBank/DDBJ databases">
        <title>Annotation of Magnaporthe poae ATCC 64411.</title>
        <authorList>
            <person name="Ma L.-J."/>
            <person name="Dead R."/>
            <person name="Young S.K."/>
            <person name="Zeng Q."/>
            <person name="Gargeya S."/>
            <person name="Fitzgerald M."/>
            <person name="Haas B."/>
            <person name="Abouelleil A."/>
            <person name="Alvarado L."/>
            <person name="Arachchi H.M."/>
            <person name="Berlin A."/>
            <person name="Brown A."/>
            <person name="Chapman S.B."/>
            <person name="Chen Z."/>
            <person name="Dunbar C."/>
            <person name="Freedman E."/>
            <person name="Gearin G."/>
            <person name="Gellesch M."/>
            <person name="Goldberg J."/>
            <person name="Griggs A."/>
            <person name="Gujja S."/>
            <person name="Heiman D."/>
            <person name="Howarth C."/>
            <person name="Larson L."/>
            <person name="Lui A."/>
            <person name="MacDonald P.J.P."/>
            <person name="Mehta T."/>
            <person name="Montmayeur A."/>
            <person name="Murphy C."/>
            <person name="Neiman D."/>
            <person name="Pearson M."/>
            <person name="Priest M."/>
            <person name="Roberts A."/>
            <person name="Saif S."/>
            <person name="Shea T."/>
            <person name="Shenoy N."/>
            <person name="Sisk P."/>
            <person name="Stolte C."/>
            <person name="Sykes S."/>
            <person name="Yandava C."/>
            <person name="Wortman J."/>
            <person name="Nusbaum C."/>
            <person name="Birren B."/>
        </authorList>
    </citation>
    <scope>NUCLEOTIDE SEQUENCE</scope>
    <source>
        <strain evidence="3">ATCC 64411</strain>
    </source>
</reference>
<dbReference type="InterPro" id="IPR035994">
    <property type="entry name" value="Nucleoside_phosphorylase_sf"/>
</dbReference>
<dbReference type="EMBL" id="ADBL01000649">
    <property type="status" value="NOT_ANNOTATED_CDS"/>
    <property type="molecule type" value="Genomic_DNA"/>
</dbReference>
<dbReference type="EMBL" id="GL876967">
    <property type="protein sequence ID" value="KLU83586.1"/>
    <property type="molecule type" value="Genomic_DNA"/>
</dbReference>